<accession>A0ABX1GF57</accession>
<evidence type="ECO:0000256" key="3">
    <source>
        <dbReference type="ARBA" id="ARBA00022729"/>
    </source>
</evidence>
<evidence type="ECO:0000313" key="10">
    <source>
        <dbReference type="Proteomes" id="UP000765845"/>
    </source>
</evidence>
<dbReference type="EMBL" id="JAAWWK010000002">
    <property type="protein sequence ID" value="NKI17183.1"/>
    <property type="molecule type" value="Genomic_DNA"/>
</dbReference>
<dbReference type="Gene3D" id="2.40.10.120">
    <property type="match status" value="1"/>
</dbReference>
<evidence type="ECO:0000256" key="4">
    <source>
        <dbReference type="ARBA" id="ARBA00022737"/>
    </source>
</evidence>
<keyword evidence="4" id="KW-0677">Repeat</keyword>
<dbReference type="Pfam" id="PF13365">
    <property type="entry name" value="Trypsin_2"/>
    <property type="match status" value="1"/>
</dbReference>
<dbReference type="InterPro" id="IPR001478">
    <property type="entry name" value="PDZ"/>
</dbReference>
<keyword evidence="5" id="KW-0378">Hydrolase</keyword>
<evidence type="ECO:0000256" key="7">
    <source>
        <dbReference type="SAM" id="SignalP"/>
    </source>
</evidence>
<keyword evidence="10" id="KW-1185">Reference proteome</keyword>
<protein>
    <submittedName>
        <fullName evidence="9">DegQ family serine endoprotease</fullName>
    </submittedName>
</protein>
<dbReference type="Gene3D" id="2.30.42.10">
    <property type="match status" value="2"/>
</dbReference>
<evidence type="ECO:0000256" key="2">
    <source>
        <dbReference type="ARBA" id="ARBA00022670"/>
    </source>
</evidence>
<gene>
    <name evidence="9" type="ORF">HCU74_07075</name>
</gene>
<dbReference type="PANTHER" id="PTHR22939">
    <property type="entry name" value="SERINE PROTEASE FAMILY S1C HTRA-RELATED"/>
    <property type="match status" value="1"/>
</dbReference>
<dbReference type="Pfam" id="PF13180">
    <property type="entry name" value="PDZ_2"/>
    <property type="match status" value="2"/>
</dbReference>
<evidence type="ECO:0000256" key="6">
    <source>
        <dbReference type="ARBA" id="ARBA00022825"/>
    </source>
</evidence>
<dbReference type="InterPro" id="IPR011782">
    <property type="entry name" value="Pept_S1C_Do"/>
</dbReference>
<name>A0ABX1GF57_9GAMM</name>
<dbReference type="PRINTS" id="PR00834">
    <property type="entry name" value="PROTEASES2C"/>
</dbReference>
<dbReference type="SUPFAM" id="SSF50156">
    <property type="entry name" value="PDZ domain-like"/>
    <property type="match status" value="2"/>
</dbReference>
<feature type="signal peptide" evidence="7">
    <location>
        <begin position="1"/>
        <end position="15"/>
    </location>
</feature>
<dbReference type="PANTHER" id="PTHR22939:SF129">
    <property type="entry name" value="SERINE PROTEASE HTRA2, MITOCHONDRIAL"/>
    <property type="match status" value="1"/>
</dbReference>
<comment type="similarity">
    <text evidence="1">Belongs to the peptidase S1C family.</text>
</comment>
<sequence length="443" mass="46398">MCVALVFLLAQPSLALLPGVLGGGEKMPSLAPMLKTVNPAVVNISTFTTQRVQQNPLLNDPFFRHFFNVPQQQMQPRQRRTQSAGSGVIIDAKNGTVLTNHHVVAGADEIMVAMEDGRSFKATLLGADPDVDIAVLKIEAKNLVDVRLANSDQLEVGDFVLAIGNPFGLGQTVTTGIVSALGRTGLGIEGYENFIQTDASINPGNSGGALVNLRGELVGINTAILAPSGGNVGIGFAIPTNMAMASVEQILEHGEVSRGQLGVIIQDLTPELAEAFSISERTRGAVVAEVQPGSAAEKAGLKAGDVVIEAAGKAVISSAQLRTAIGLRRAGDKVTLKVLRDGKTLSLKAVLGEVETSVSADAGIHPLLEGVALSDDEGGVKVTQVKADAPAADKLRAGDLIVSVNQRRVQNVAEFRKYASQSENGMLLRVIRGRYATWVVLKG</sequence>
<dbReference type="Proteomes" id="UP000765845">
    <property type="component" value="Unassembled WGS sequence"/>
</dbReference>
<evidence type="ECO:0000259" key="8">
    <source>
        <dbReference type="PROSITE" id="PS50106"/>
    </source>
</evidence>
<dbReference type="InterPro" id="IPR036034">
    <property type="entry name" value="PDZ_sf"/>
</dbReference>
<keyword evidence="2" id="KW-0645">Protease</keyword>
<evidence type="ECO:0000256" key="5">
    <source>
        <dbReference type="ARBA" id="ARBA00022801"/>
    </source>
</evidence>
<organism evidence="9 10">
    <name type="scientific">Spongiibacter thalassae</name>
    <dbReference type="NCBI Taxonomy" id="2721624"/>
    <lineage>
        <taxon>Bacteria</taxon>
        <taxon>Pseudomonadati</taxon>
        <taxon>Pseudomonadota</taxon>
        <taxon>Gammaproteobacteria</taxon>
        <taxon>Cellvibrionales</taxon>
        <taxon>Spongiibacteraceae</taxon>
        <taxon>Spongiibacter</taxon>
    </lineage>
</organism>
<dbReference type="InterPro" id="IPR009003">
    <property type="entry name" value="Peptidase_S1_PA"/>
</dbReference>
<reference evidence="9 10" key="1">
    <citation type="submission" date="2020-04" db="EMBL/GenBank/DDBJ databases">
        <authorList>
            <person name="Yoon J."/>
        </authorList>
    </citation>
    <scope>NUCLEOTIDE SEQUENCE [LARGE SCALE GENOMIC DNA]</scope>
    <source>
        <strain evidence="9 10">KMU-166</strain>
    </source>
</reference>
<comment type="caution">
    <text evidence="9">The sequence shown here is derived from an EMBL/GenBank/DDBJ whole genome shotgun (WGS) entry which is preliminary data.</text>
</comment>
<dbReference type="InterPro" id="IPR001940">
    <property type="entry name" value="Peptidase_S1C"/>
</dbReference>
<dbReference type="PROSITE" id="PS50106">
    <property type="entry name" value="PDZ"/>
    <property type="match status" value="2"/>
</dbReference>
<dbReference type="SUPFAM" id="SSF50494">
    <property type="entry name" value="Trypsin-like serine proteases"/>
    <property type="match status" value="1"/>
</dbReference>
<feature type="domain" description="PDZ" evidence="8">
    <location>
        <begin position="250"/>
        <end position="342"/>
    </location>
</feature>
<keyword evidence="6" id="KW-0720">Serine protease</keyword>
<evidence type="ECO:0000256" key="1">
    <source>
        <dbReference type="ARBA" id="ARBA00010541"/>
    </source>
</evidence>
<dbReference type="SMART" id="SM00228">
    <property type="entry name" value="PDZ"/>
    <property type="match status" value="2"/>
</dbReference>
<dbReference type="CDD" id="cd10839">
    <property type="entry name" value="cpPDZ1_DegP-like"/>
    <property type="match status" value="1"/>
</dbReference>
<proteinExistence type="inferred from homology"/>
<feature type="chain" id="PRO_5046757332" evidence="7">
    <location>
        <begin position="16"/>
        <end position="443"/>
    </location>
</feature>
<keyword evidence="3 7" id="KW-0732">Signal</keyword>
<evidence type="ECO:0000313" key="9">
    <source>
        <dbReference type="EMBL" id="NKI17183.1"/>
    </source>
</evidence>
<dbReference type="NCBIfam" id="TIGR02037">
    <property type="entry name" value="degP_htrA_DO"/>
    <property type="match status" value="1"/>
</dbReference>
<feature type="domain" description="PDZ" evidence="8">
    <location>
        <begin position="353"/>
        <end position="434"/>
    </location>
</feature>